<dbReference type="InterPro" id="IPR013783">
    <property type="entry name" value="Ig-like_fold"/>
</dbReference>
<dbReference type="AlphaFoldDB" id="A0A3B3QZT9"/>
<keyword evidence="8" id="KW-1185">Reference proteome</keyword>
<dbReference type="InterPro" id="IPR003599">
    <property type="entry name" value="Ig_sub"/>
</dbReference>
<evidence type="ECO:0000256" key="5">
    <source>
        <dbReference type="SAM" id="Phobius"/>
    </source>
</evidence>
<dbReference type="SUPFAM" id="SSF48726">
    <property type="entry name" value="Immunoglobulin"/>
    <property type="match status" value="2"/>
</dbReference>
<dbReference type="InterPro" id="IPR007110">
    <property type="entry name" value="Ig-like_dom"/>
</dbReference>
<evidence type="ECO:0000313" key="7">
    <source>
        <dbReference type="Ensembl" id="ENSPKIP00000011434.1"/>
    </source>
</evidence>
<feature type="transmembrane region" description="Helical" evidence="5">
    <location>
        <begin position="21"/>
        <end position="40"/>
    </location>
</feature>
<dbReference type="InterPro" id="IPR050671">
    <property type="entry name" value="CD300_family_receptors"/>
</dbReference>
<dbReference type="InterPro" id="IPR013106">
    <property type="entry name" value="Ig_V-set"/>
</dbReference>
<feature type="domain" description="Ig-like" evidence="6">
    <location>
        <begin position="41"/>
        <end position="132"/>
    </location>
</feature>
<dbReference type="InterPro" id="IPR036179">
    <property type="entry name" value="Ig-like_dom_sf"/>
</dbReference>
<organism evidence="7 8">
    <name type="scientific">Paramormyrops kingsleyae</name>
    <dbReference type="NCBI Taxonomy" id="1676925"/>
    <lineage>
        <taxon>Eukaryota</taxon>
        <taxon>Metazoa</taxon>
        <taxon>Chordata</taxon>
        <taxon>Craniata</taxon>
        <taxon>Vertebrata</taxon>
        <taxon>Euteleostomi</taxon>
        <taxon>Actinopterygii</taxon>
        <taxon>Neopterygii</taxon>
        <taxon>Teleostei</taxon>
        <taxon>Osteoglossocephala</taxon>
        <taxon>Osteoglossomorpha</taxon>
        <taxon>Osteoglossiformes</taxon>
        <taxon>Mormyridae</taxon>
        <taxon>Paramormyrops</taxon>
    </lineage>
</organism>
<feature type="transmembrane region" description="Helical" evidence="5">
    <location>
        <begin position="326"/>
        <end position="348"/>
    </location>
</feature>
<keyword evidence="3 5" id="KW-0472">Membrane</keyword>
<evidence type="ECO:0000256" key="3">
    <source>
        <dbReference type="ARBA" id="ARBA00023136"/>
    </source>
</evidence>
<evidence type="ECO:0000259" key="6">
    <source>
        <dbReference type="PROSITE" id="PS50835"/>
    </source>
</evidence>
<dbReference type="SMART" id="SM00409">
    <property type="entry name" value="IG"/>
    <property type="match status" value="2"/>
</dbReference>
<sequence length="359" mass="40423">MSERKRETRKREPVFRGLGSLTDSVMAPLLFLLHVFFIRLPGGDSVRTFRYLTVQSGESLTIPCFYDQKYKDHVKYWCRGKLWSSCTIMARTDSPQSSSKVSITDSPAKLVFNVTMRNLETSDTGIYWCAVEIGGIGEMDDFQSLLIEVKAARSVRTVSWVSAERGGSVTIPCYYDQKYKDHVKYWCRGRDWNSCSSLARSDSNQSAGKVSISDDPAHLVFNVAMRNLQEMDSDTYWCAVEIHGAADDGVYLQLMVMEATAVSPKQAELTTALQQTESFTSATRQRDNFNSATKHPTGWAVTTRPSGALTSNTNENLNSTHSPSQMLLLLTLLLLLFLIVTVMIIWILRRTTSEEKNNK</sequence>
<dbReference type="GeneTree" id="ENSGT00950000182977"/>
<evidence type="ECO:0000256" key="4">
    <source>
        <dbReference type="SAM" id="MobiDB-lite"/>
    </source>
</evidence>
<comment type="subcellular location">
    <subcellularLocation>
        <location evidence="1">Membrane</location>
    </subcellularLocation>
</comment>
<dbReference type="Gene3D" id="2.60.40.10">
    <property type="entry name" value="Immunoglobulins"/>
    <property type="match status" value="2"/>
</dbReference>
<evidence type="ECO:0000256" key="2">
    <source>
        <dbReference type="ARBA" id="ARBA00022692"/>
    </source>
</evidence>
<evidence type="ECO:0000313" key="8">
    <source>
        <dbReference type="Proteomes" id="UP000261540"/>
    </source>
</evidence>
<dbReference type="PANTHER" id="PTHR11860">
    <property type="entry name" value="POLYMERIC-IMMUNOGLOBULIN RECEPTOR"/>
    <property type="match status" value="1"/>
</dbReference>
<dbReference type="Ensembl" id="ENSPKIT00000023376.1">
    <property type="protein sequence ID" value="ENSPKIP00000011434.1"/>
    <property type="gene ID" value="ENSPKIG00000018529.1"/>
</dbReference>
<reference evidence="7" key="1">
    <citation type="submission" date="2025-08" db="UniProtKB">
        <authorList>
            <consortium name="Ensembl"/>
        </authorList>
    </citation>
    <scope>IDENTIFICATION</scope>
</reference>
<keyword evidence="2 5" id="KW-0812">Transmembrane</keyword>
<feature type="region of interest" description="Disordered" evidence="4">
    <location>
        <begin position="290"/>
        <end position="317"/>
    </location>
</feature>
<reference evidence="7" key="2">
    <citation type="submission" date="2025-09" db="UniProtKB">
        <authorList>
            <consortium name="Ensembl"/>
        </authorList>
    </citation>
    <scope>IDENTIFICATION</scope>
</reference>
<dbReference type="PANTHER" id="PTHR11860:SF87">
    <property type="entry name" value="CMRF35-LIKE MOLECULE 8"/>
    <property type="match status" value="1"/>
</dbReference>
<evidence type="ECO:0000256" key="1">
    <source>
        <dbReference type="ARBA" id="ARBA00004370"/>
    </source>
</evidence>
<dbReference type="GO" id="GO:0004888">
    <property type="term" value="F:transmembrane signaling receptor activity"/>
    <property type="evidence" value="ECO:0007669"/>
    <property type="project" value="TreeGrafter"/>
</dbReference>
<proteinExistence type="predicted"/>
<protein>
    <recommendedName>
        <fullName evidence="6">Ig-like domain-containing protein</fullName>
    </recommendedName>
</protein>
<dbReference type="SMART" id="SM00406">
    <property type="entry name" value="IGv"/>
    <property type="match status" value="2"/>
</dbReference>
<dbReference type="Pfam" id="PF07686">
    <property type="entry name" value="V-set"/>
    <property type="match status" value="2"/>
</dbReference>
<keyword evidence="5" id="KW-1133">Transmembrane helix</keyword>
<dbReference type="Proteomes" id="UP000261540">
    <property type="component" value="Unplaced"/>
</dbReference>
<dbReference type="GO" id="GO:0005886">
    <property type="term" value="C:plasma membrane"/>
    <property type="evidence" value="ECO:0007669"/>
    <property type="project" value="TreeGrafter"/>
</dbReference>
<name>A0A3B3QZT9_9TELE</name>
<accession>A0A3B3QZT9</accession>
<dbReference type="CDD" id="cd05716">
    <property type="entry name" value="IgV_pIgR_like"/>
    <property type="match status" value="2"/>
</dbReference>
<dbReference type="PROSITE" id="PS50835">
    <property type="entry name" value="IG_LIKE"/>
    <property type="match status" value="1"/>
</dbReference>